<dbReference type="STRING" id="6205.A0A0R3WXH7"/>
<name>A0A0R3WXH7_HYDTA</name>
<dbReference type="WBParaSite" id="TTAC_0000546701-mRNA-1">
    <property type="protein sequence ID" value="TTAC_0000546701-mRNA-1"/>
    <property type="gene ID" value="TTAC_0000546701"/>
</dbReference>
<protein>
    <submittedName>
        <fullName evidence="2">CNH domain-containing protein</fullName>
    </submittedName>
</protein>
<accession>A0A0R3WXH7</accession>
<organism evidence="2">
    <name type="scientific">Hydatigena taeniaeformis</name>
    <name type="common">Feline tapeworm</name>
    <name type="synonym">Taenia taeniaeformis</name>
    <dbReference type="NCBI Taxonomy" id="6205"/>
    <lineage>
        <taxon>Eukaryota</taxon>
        <taxon>Metazoa</taxon>
        <taxon>Spiralia</taxon>
        <taxon>Lophotrochozoa</taxon>
        <taxon>Platyhelminthes</taxon>
        <taxon>Cestoda</taxon>
        <taxon>Eucestoda</taxon>
        <taxon>Cyclophyllidea</taxon>
        <taxon>Taeniidae</taxon>
        <taxon>Hydatigera</taxon>
    </lineage>
</organism>
<dbReference type="AlphaFoldDB" id="A0A0R3WXH7"/>
<feature type="region of interest" description="Disordered" evidence="1">
    <location>
        <begin position="168"/>
        <end position="191"/>
    </location>
</feature>
<feature type="compositionally biased region" description="Low complexity" evidence="1">
    <location>
        <begin position="170"/>
        <end position="191"/>
    </location>
</feature>
<sequence>LSPKLLTIQWKQQACIETGEQISKTFMPLKPLDVFDSGSVQSENSRFLVLEPVEHGEEFGLLADGRLTRTGRVEISSLQLNCHYAIYVAPNKLKSNGAAPQQHNDQPPILIGCLCTPACFDDQSMPWAPHFGCSVEESDALLPPTNLRSQLVSDTSFVYNMSWRPPATIRQQRSPRSDSSSEPNPSHIFYR</sequence>
<proteinExistence type="predicted"/>
<reference evidence="2" key="1">
    <citation type="submission" date="2017-02" db="UniProtKB">
        <authorList>
            <consortium name="WormBaseParasite"/>
        </authorList>
    </citation>
    <scope>IDENTIFICATION</scope>
</reference>
<evidence type="ECO:0000256" key="1">
    <source>
        <dbReference type="SAM" id="MobiDB-lite"/>
    </source>
</evidence>
<evidence type="ECO:0000313" key="2">
    <source>
        <dbReference type="WBParaSite" id="TTAC_0000546701-mRNA-1"/>
    </source>
</evidence>